<evidence type="ECO:0000313" key="4">
    <source>
        <dbReference type="Proteomes" id="UP000243793"/>
    </source>
</evidence>
<name>A0A1Y0CVH5_9GAMM</name>
<evidence type="ECO:0000256" key="2">
    <source>
        <dbReference type="SAM" id="Phobius"/>
    </source>
</evidence>
<dbReference type="EMBL" id="CP021376">
    <property type="protein sequence ID" value="ART79239.1"/>
    <property type="molecule type" value="Genomic_DNA"/>
</dbReference>
<evidence type="ECO:0008006" key="5">
    <source>
        <dbReference type="Google" id="ProtNLM"/>
    </source>
</evidence>
<accession>A0A1Y0CVH5</accession>
<evidence type="ECO:0000256" key="1">
    <source>
        <dbReference type="SAM" id="Coils"/>
    </source>
</evidence>
<evidence type="ECO:0000313" key="3">
    <source>
        <dbReference type="EMBL" id="ART79239.1"/>
    </source>
</evidence>
<protein>
    <recommendedName>
        <fullName evidence="5">MSHA biogenesis protein MshJ</fullName>
    </recommendedName>
</protein>
<keyword evidence="2" id="KW-1133">Transmembrane helix</keyword>
<proteinExistence type="predicted"/>
<reference evidence="4" key="1">
    <citation type="submission" date="2017-05" db="EMBL/GenBank/DDBJ databases">
        <authorList>
            <person name="Sung H."/>
        </authorList>
    </citation>
    <scope>NUCLEOTIDE SEQUENCE [LARGE SCALE GENOMIC DNA]</scope>
    <source>
        <strain evidence="4">AMac2203</strain>
    </source>
</reference>
<feature type="transmembrane region" description="Helical" evidence="2">
    <location>
        <begin position="24"/>
        <end position="42"/>
    </location>
</feature>
<keyword evidence="1" id="KW-0175">Coiled coil</keyword>
<organism evidence="3 4">
    <name type="scientific">Oceanisphaera avium</name>
    <dbReference type="NCBI Taxonomy" id="1903694"/>
    <lineage>
        <taxon>Bacteria</taxon>
        <taxon>Pseudomonadati</taxon>
        <taxon>Pseudomonadota</taxon>
        <taxon>Gammaproteobacteria</taxon>
        <taxon>Aeromonadales</taxon>
        <taxon>Aeromonadaceae</taxon>
        <taxon>Oceanisphaera</taxon>
    </lineage>
</organism>
<gene>
    <name evidence="3" type="ORF">CBP12_03000</name>
</gene>
<keyword evidence="2" id="KW-0812">Transmembrane</keyword>
<feature type="coiled-coil region" evidence="1">
    <location>
        <begin position="53"/>
        <end position="110"/>
    </location>
</feature>
<dbReference type="OrthoDB" id="9151209at2"/>
<dbReference type="KEGG" id="ocm:CBP12_03000"/>
<dbReference type="AlphaFoldDB" id="A0A1Y0CVH5"/>
<keyword evidence="4" id="KW-1185">Reference proteome</keyword>
<keyword evidence="2" id="KW-0472">Membrane</keyword>
<sequence length="216" mass="24666">MTSLNPTLAKGQQWFIALSQRERWLVLAAGWALLVWFGLLLYDATLGAKVEAQQAHQQQLNSQLNEQAQLRAELNEGLLQAKNDSQHAKLAQLNQQLQELNAHVDDKMRTLVEPEQMSSLLLSMLEQNQGLELLELSNEAPVLLTAEEESEHLYQHNLSLVLSGSYLSLLEYVARLEKLSGRIFWRGLEFELETHPNATIRLDFFTISQHRELLRG</sequence>
<dbReference type="Proteomes" id="UP000243793">
    <property type="component" value="Chromosome"/>
</dbReference>
<dbReference type="RefSeq" id="WP_086962819.1">
    <property type="nucleotide sequence ID" value="NZ_CP021376.1"/>
</dbReference>